<feature type="region of interest" description="Disordered" evidence="1">
    <location>
        <begin position="234"/>
        <end position="253"/>
    </location>
</feature>
<sequence>MYTNTFLLLALSAATLITAHGKVTVVTGDAGGNGTALGIKGASVARFGKNADTELDTTVFNGDANKPLTDGLGKTNAAGQLKVSMLNDAMALSGNTLPQVSSTGGSITGTWQTVTSDGTANNKDGELFAVLDTTGTGNYSKGTQLVATSKMVGNGNGNVVSKRANNVGADAKFSVKIPDGTTCTGKDDASGATNFCLLKVVNNNGAGPFGGNVAFQIAGAGTVNATSADGTTAAAAKPAKATNGAKAARSFHA</sequence>
<dbReference type="AlphaFoldDB" id="A0A517L4S4"/>
<protein>
    <recommendedName>
        <fullName evidence="5">Cell surface protein</fullName>
    </recommendedName>
</protein>
<proteinExistence type="predicted"/>
<feature type="signal peptide" evidence="2">
    <location>
        <begin position="1"/>
        <end position="21"/>
    </location>
</feature>
<keyword evidence="2" id="KW-0732">Signal</keyword>
<dbReference type="Proteomes" id="UP000316270">
    <property type="component" value="Chromosome 5"/>
</dbReference>
<accession>A0A517L4S4</accession>
<evidence type="ECO:0008006" key="5">
    <source>
        <dbReference type="Google" id="ProtNLM"/>
    </source>
</evidence>
<evidence type="ECO:0000313" key="3">
    <source>
        <dbReference type="EMBL" id="QDS70635.1"/>
    </source>
</evidence>
<reference evidence="3 4" key="1">
    <citation type="submission" date="2019-07" db="EMBL/GenBank/DDBJ databases">
        <title>Finished genome of Venturia effusa.</title>
        <authorList>
            <person name="Young C.A."/>
            <person name="Cox M.P."/>
            <person name="Ganley A.R.D."/>
            <person name="David W.J."/>
        </authorList>
    </citation>
    <scope>NUCLEOTIDE SEQUENCE [LARGE SCALE GENOMIC DNA]</scope>
    <source>
        <strain evidence="4">albino</strain>
    </source>
</reference>
<gene>
    <name evidence="3" type="ORF">FKW77_000771</name>
</gene>
<dbReference type="PANTHER" id="PTHR34618">
    <property type="entry name" value="SURFACE PROTEIN MAS1, PUTATIVE-RELATED"/>
    <property type="match status" value="1"/>
</dbReference>
<feature type="chain" id="PRO_5022179455" description="Cell surface protein" evidence="2">
    <location>
        <begin position="22"/>
        <end position="253"/>
    </location>
</feature>
<keyword evidence="4" id="KW-1185">Reference proteome</keyword>
<name>A0A517L4S4_9PEZI</name>
<evidence type="ECO:0000256" key="2">
    <source>
        <dbReference type="SAM" id="SignalP"/>
    </source>
</evidence>
<evidence type="ECO:0000313" key="4">
    <source>
        <dbReference type="Proteomes" id="UP000316270"/>
    </source>
</evidence>
<dbReference type="OrthoDB" id="5418436at2759"/>
<organism evidence="3 4">
    <name type="scientific">Venturia effusa</name>
    <dbReference type="NCBI Taxonomy" id="50376"/>
    <lineage>
        <taxon>Eukaryota</taxon>
        <taxon>Fungi</taxon>
        <taxon>Dikarya</taxon>
        <taxon>Ascomycota</taxon>
        <taxon>Pezizomycotina</taxon>
        <taxon>Dothideomycetes</taxon>
        <taxon>Pleosporomycetidae</taxon>
        <taxon>Venturiales</taxon>
        <taxon>Venturiaceae</taxon>
        <taxon>Venturia</taxon>
    </lineage>
</organism>
<dbReference type="InterPro" id="IPR021476">
    <property type="entry name" value="Egh16-like"/>
</dbReference>
<evidence type="ECO:0000256" key="1">
    <source>
        <dbReference type="SAM" id="MobiDB-lite"/>
    </source>
</evidence>
<dbReference type="Pfam" id="PF11327">
    <property type="entry name" value="Egh16-like"/>
    <property type="match status" value="1"/>
</dbReference>
<dbReference type="PANTHER" id="PTHR34618:SF4">
    <property type="entry name" value="CAS1"/>
    <property type="match status" value="1"/>
</dbReference>
<dbReference type="EMBL" id="CP042189">
    <property type="protein sequence ID" value="QDS70635.1"/>
    <property type="molecule type" value="Genomic_DNA"/>
</dbReference>